<organism evidence="2 3">
    <name type="scientific">Dethiosulfovibrio marinus</name>
    <dbReference type="NCBI Taxonomy" id="133532"/>
    <lineage>
        <taxon>Bacteria</taxon>
        <taxon>Thermotogati</taxon>
        <taxon>Synergistota</taxon>
        <taxon>Synergistia</taxon>
        <taxon>Synergistales</taxon>
        <taxon>Dethiosulfovibrionaceae</taxon>
        <taxon>Dethiosulfovibrio</taxon>
    </lineage>
</organism>
<protein>
    <submittedName>
        <fullName evidence="2">Uncharacterized protein</fullName>
    </submittedName>
</protein>
<name>A0ABS9EQJ8_9BACT</name>
<gene>
    <name evidence="2" type="ORF">L2W38_11660</name>
</gene>
<feature type="chain" id="PRO_5045601475" evidence="1">
    <location>
        <begin position="21"/>
        <end position="135"/>
    </location>
</feature>
<evidence type="ECO:0000256" key="1">
    <source>
        <dbReference type="SAM" id="SignalP"/>
    </source>
</evidence>
<accession>A0ABS9EQJ8</accession>
<sequence length="135" mass="14708">MRILACALCLICLGIGSAFASEVVPGEYMVLFKAREAVMDFDGSDRDVAVSVMLDFQAEYLSVRYGVEVKNSFSAISRSSGKGMFFVISDRAAIDGKFETELLEDMRSDPFIEAVSPNEVQKMISTPVGTSKKGI</sequence>
<keyword evidence="1" id="KW-0732">Signal</keyword>
<feature type="signal peptide" evidence="1">
    <location>
        <begin position="1"/>
        <end position="20"/>
    </location>
</feature>
<evidence type="ECO:0000313" key="3">
    <source>
        <dbReference type="Proteomes" id="UP001200430"/>
    </source>
</evidence>
<proteinExistence type="predicted"/>
<dbReference type="Proteomes" id="UP001200430">
    <property type="component" value="Unassembled WGS sequence"/>
</dbReference>
<reference evidence="2 3" key="1">
    <citation type="submission" date="2022-01" db="EMBL/GenBank/DDBJ databases">
        <title>Dethiosulfovibrio faecalis sp. nov., a novel proteolytic, non-sulfur-reducing bacterium isolated from a marine aquaculture solid waste bioreactor.</title>
        <authorList>
            <person name="Grabowski S."/>
            <person name="Apolinario E."/>
            <person name="Schneider N."/>
            <person name="Marshall C.W."/>
            <person name="Sowers K.R."/>
        </authorList>
    </citation>
    <scope>NUCLEOTIDE SEQUENCE [LARGE SCALE GENOMIC DNA]</scope>
    <source>
        <strain evidence="2 3">DSM 12537</strain>
    </source>
</reference>
<evidence type="ECO:0000313" key="2">
    <source>
        <dbReference type="EMBL" id="MCF4143468.1"/>
    </source>
</evidence>
<comment type="caution">
    <text evidence="2">The sequence shown here is derived from an EMBL/GenBank/DDBJ whole genome shotgun (WGS) entry which is preliminary data.</text>
</comment>
<dbReference type="RefSeq" id="WP_236100169.1">
    <property type="nucleotide sequence ID" value="NZ_JAKGUD010000016.1"/>
</dbReference>
<dbReference type="EMBL" id="JAKGUD010000016">
    <property type="protein sequence ID" value="MCF4143468.1"/>
    <property type="molecule type" value="Genomic_DNA"/>
</dbReference>
<keyword evidence="3" id="KW-1185">Reference proteome</keyword>